<protein>
    <submittedName>
        <fullName evidence="9">Efflux RND transporter periplasmic adaptor subunit</fullName>
    </submittedName>
</protein>
<dbReference type="GO" id="GO:0030313">
    <property type="term" value="C:cell envelope"/>
    <property type="evidence" value="ECO:0007669"/>
    <property type="project" value="UniProtKB-SubCell"/>
</dbReference>
<evidence type="ECO:0000259" key="8">
    <source>
        <dbReference type="Pfam" id="PF25967"/>
    </source>
</evidence>
<dbReference type="SUPFAM" id="SSF111369">
    <property type="entry name" value="HlyD-like secretion proteins"/>
    <property type="match status" value="1"/>
</dbReference>
<dbReference type="InterPro" id="IPR058626">
    <property type="entry name" value="MdtA-like_b-barrel"/>
</dbReference>
<accession>A0A9D2U8J8</accession>
<gene>
    <name evidence="9" type="ORF">H9906_06935</name>
</gene>
<dbReference type="InterPro" id="IPR058627">
    <property type="entry name" value="MdtA-like_C"/>
</dbReference>
<dbReference type="PROSITE" id="PS51257">
    <property type="entry name" value="PROKAR_LIPOPROTEIN"/>
    <property type="match status" value="1"/>
</dbReference>
<evidence type="ECO:0000256" key="1">
    <source>
        <dbReference type="ARBA" id="ARBA00004196"/>
    </source>
</evidence>
<dbReference type="Gene3D" id="2.40.50.100">
    <property type="match status" value="1"/>
</dbReference>
<dbReference type="GO" id="GO:0005886">
    <property type="term" value="C:plasma membrane"/>
    <property type="evidence" value="ECO:0007669"/>
    <property type="project" value="TreeGrafter"/>
</dbReference>
<evidence type="ECO:0000256" key="4">
    <source>
        <dbReference type="SAM" id="SignalP"/>
    </source>
</evidence>
<dbReference type="Pfam" id="PF25917">
    <property type="entry name" value="BSH_RND"/>
    <property type="match status" value="1"/>
</dbReference>
<dbReference type="Pfam" id="PF25876">
    <property type="entry name" value="HH_MFP_RND"/>
    <property type="match status" value="1"/>
</dbReference>
<evidence type="ECO:0000256" key="2">
    <source>
        <dbReference type="ARBA" id="ARBA00009477"/>
    </source>
</evidence>
<feature type="signal peptide" evidence="4">
    <location>
        <begin position="1"/>
        <end position="24"/>
    </location>
</feature>
<dbReference type="InterPro" id="IPR058624">
    <property type="entry name" value="MdtA-like_HH"/>
</dbReference>
<proteinExistence type="inferred from homology"/>
<evidence type="ECO:0000256" key="3">
    <source>
        <dbReference type="SAM" id="MobiDB-lite"/>
    </source>
</evidence>
<feature type="compositionally biased region" description="Basic and acidic residues" evidence="3">
    <location>
        <begin position="384"/>
        <end position="393"/>
    </location>
</feature>
<reference evidence="9" key="2">
    <citation type="submission" date="2021-04" db="EMBL/GenBank/DDBJ databases">
        <authorList>
            <person name="Gilroy R."/>
        </authorList>
    </citation>
    <scope>NUCLEOTIDE SEQUENCE</scope>
    <source>
        <strain evidence="9">9264</strain>
    </source>
</reference>
<evidence type="ECO:0000313" key="9">
    <source>
        <dbReference type="EMBL" id="HJD44745.1"/>
    </source>
</evidence>
<feature type="compositionally biased region" description="Polar residues" evidence="3">
    <location>
        <begin position="407"/>
        <end position="420"/>
    </location>
</feature>
<dbReference type="Gene3D" id="2.40.30.170">
    <property type="match status" value="1"/>
</dbReference>
<dbReference type="GO" id="GO:0022857">
    <property type="term" value="F:transmembrane transporter activity"/>
    <property type="evidence" value="ECO:0007669"/>
    <property type="project" value="InterPro"/>
</dbReference>
<dbReference type="Pfam" id="PF25967">
    <property type="entry name" value="RND-MFP_C"/>
    <property type="match status" value="1"/>
</dbReference>
<dbReference type="InterPro" id="IPR058625">
    <property type="entry name" value="MdtA-like_BSH"/>
</dbReference>
<dbReference type="Gene3D" id="2.40.420.20">
    <property type="match status" value="1"/>
</dbReference>
<dbReference type="Proteomes" id="UP000823889">
    <property type="component" value="Unassembled WGS sequence"/>
</dbReference>
<comment type="caution">
    <text evidence="9">The sequence shown here is derived from an EMBL/GenBank/DDBJ whole genome shotgun (WGS) entry which is preliminary data.</text>
</comment>
<keyword evidence="4" id="KW-0732">Signal</keyword>
<evidence type="ECO:0000259" key="6">
    <source>
        <dbReference type="Pfam" id="PF25917"/>
    </source>
</evidence>
<comment type="similarity">
    <text evidence="2">Belongs to the membrane fusion protein (MFP) (TC 8.A.1) family.</text>
</comment>
<dbReference type="Pfam" id="PF25944">
    <property type="entry name" value="Beta-barrel_RND"/>
    <property type="match status" value="1"/>
</dbReference>
<dbReference type="NCBIfam" id="TIGR01730">
    <property type="entry name" value="RND_mfp"/>
    <property type="match status" value="1"/>
</dbReference>
<dbReference type="FunFam" id="2.40.420.20:FF:000001">
    <property type="entry name" value="Efflux RND transporter periplasmic adaptor subunit"/>
    <property type="match status" value="1"/>
</dbReference>
<dbReference type="GO" id="GO:0046677">
    <property type="term" value="P:response to antibiotic"/>
    <property type="evidence" value="ECO:0007669"/>
    <property type="project" value="TreeGrafter"/>
</dbReference>
<feature type="compositionally biased region" description="Polar residues" evidence="3">
    <location>
        <begin position="431"/>
        <end position="442"/>
    </location>
</feature>
<reference evidence="9" key="1">
    <citation type="journal article" date="2021" name="PeerJ">
        <title>Extensive microbial diversity within the chicken gut microbiome revealed by metagenomics and culture.</title>
        <authorList>
            <person name="Gilroy R."/>
            <person name="Ravi A."/>
            <person name="Getino M."/>
            <person name="Pursley I."/>
            <person name="Horton D.L."/>
            <person name="Alikhan N.F."/>
            <person name="Baker D."/>
            <person name="Gharbi K."/>
            <person name="Hall N."/>
            <person name="Watson M."/>
            <person name="Adriaenssens E.M."/>
            <person name="Foster-Nyarko E."/>
            <person name="Jarju S."/>
            <person name="Secka A."/>
            <person name="Antonio M."/>
            <person name="Oren A."/>
            <person name="Chaudhuri R.R."/>
            <person name="La Ragione R."/>
            <person name="Hildebrand F."/>
            <person name="Pallen M.J."/>
        </authorList>
    </citation>
    <scope>NUCLEOTIDE SEQUENCE</scope>
    <source>
        <strain evidence="9">9264</strain>
    </source>
</reference>
<evidence type="ECO:0000259" key="5">
    <source>
        <dbReference type="Pfam" id="PF25876"/>
    </source>
</evidence>
<feature type="domain" description="Multidrug resistance protein MdtA-like alpha-helical hairpin" evidence="5">
    <location>
        <begin position="110"/>
        <end position="178"/>
    </location>
</feature>
<sequence>MQTYRSLGQRSLQLLMCSGLVLMAACGKKEPEADQAKGPPAMPVNFVTVETKPVVLFDELPGRVDAIKSAEIRARVDGIVEEINFSQGSDVKEGQLLFTIDPDTYQAQRNQMAAQLQNAQADARAAASLAKRYTTLIKENAVSRQEYENAIAQSEQAKAGVAAAKANLESSEINLGYTKVKAPISGRIGRAEITEGALVSGTSGTHLATIHQLDKVYIDITRPASELMALRQAIADGSLKQGENGPAVRVFFDNGYEYEQEGRLLFSGVAVDPSTGQISLRAEIDNPDELLLPGMFVRARVERGTSDNAIVVPAQAVQFSNSGERSVMIIDEDNKVQPVKVVTGSTLGGEIQIVEGLKGGEKLIVTGFQKIGPGSPVTPVPWSDAERAEKASEQEQAAEYGAHNEEASASDTDTSTNVSAGESKADAGDAENTTPAAESTHE</sequence>
<dbReference type="PANTHER" id="PTHR30158">
    <property type="entry name" value="ACRA/E-RELATED COMPONENT OF DRUG EFFLUX TRANSPORTER"/>
    <property type="match status" value="1"/>
</dbReference>
<feature type="domain" description="Multidrug resistance protein MdtA-like C-terminal permuted SH3" evidence="8">
    <location>
        <begin position="308"/>
        <end position="370"/>
    </location>
</feature>
<feature type="domain" description="Multidrug resistance protein MdtA-like beta-barrel" evidence="7">
    <location>
        <begin position="216"/>
        <end position="304"/>
    </location>
</feature>
<dbReference type="PANTHER" id="PTHR30158:SF3">
    <property type="entry name" value="MULTIDRUG EFFLUX PUMP SUBUNIT ACRA-RELATED"/>
    <property type="match status" value="1"/>
</dbReference>
<dbReference type="InterPro" id="IPR006143">
    <property type="entry name" value="RND_pump_MFP"/>
</dbReference>
<evidence type="ECO:0000259" key="7">
    <source>
        <dbReference type="Pfam" id="PF25944"/>
    </source>
</evidence>
<comment type="subcellular location">
    <subcellularLocation>
        <location evidence="1">Cell envelope</location>
    </subcellularLocation>
</comment>
<feature type="region of interest" description="Disordered" evidence="3">
    <location>
        <begin position="373"/>
        <end position="442"/>
    </location>
</feature>
<feature type="chain" id="PRO_5039170768" evidence="4">
    <location>
        <begin position="25"/>
        <end position="442"/>
    </location>
</feature>
<name>A0A9D2U8J8_9BURK</name>
<dbReference type="AlphaFoldDB" id="A0A9D2U8J8"/>
<dbReference type="EMBL" id="DWUQ01000145">
    <property type="protein sequence ID" value="HJD44745.1"/>
    <property type="molecule type" value="Genomic_DNA"/>
</dbReference>
<dbReference type="Gene3D" id="1.10.287.470">
    <property type="entry name" value="Helix hairpin bin"/>
    <property type="match status" value="1"/>
</dbReference>
<feature type="domain" description="Multidrug resistance protein MdtA-like barrel-sandwich hybrid" evidence="6">
    <location>
        <begin position="69"/>
        <end position="210"/>
    </location>
</feature>
<evidence type="ECO:0000313" key="10">
    <source>
        <dbReference type="Proteomes" id="UP000823889"/>
    </source>
</evidence>
<organism evidence="9 10">
    <name type="scientific">Candidatus Paenalcaligenes intestinipullorum</name>
    <dbReference type="NCBI Taxonomy" id="2838718"/>
    <lineage>
        <taxon>Bacteria</taxon>
        <taxon>Pseudomonadati</taxon>
        <taxon>Pseudomonadota</taxon>
        <taxon>Betaproteobacteria</taxon>
        <taxon>Burkholderiales</taxon>
        <taxon>Alcaligenaceae</taxon>
        <taxon>Paenalcaligenes</taxon>
    </lineage>
</organism>